<feature type="region of interest" description="Disordered" evidence="6">
    <location>
        <begin position="160"/>
        <end position="270"/>
    </location>
</feature>
<evidence type="ECO:0000259" key="7">
    <source>
        <dbReference type="PROSITE" id="PS51360"/>
    </source>
</evidence>
<dbReference type="GO" id="GO:1990269">
    <property type="term" value="F:RNA polymerase II C-terminal domain phosphoserine binding"/>
    <property type="evidence" value="ECO:0007669"/>
    <property type="project" value="TreeGrafter"/>
</dbReference>
<evidence type="ECO:0000256" key="6">
    <source>
        <dbReference type="SAM" id="MobiDB-lite"/>
    </source>
</evidence>
<dbReference type="InterPro" id="IPR036128">
    <property type="entry name" value="Plus3-like_sf"/>
</dbReference>
<feature type="coiled-coil region" evidence="5">
    <location>
        <begin position="524"/>
        <end position="553"/>
    </location>
</feature>
<reference evidence="8" key="1">
    <citation type="submission" date="2023-04" db="EMBL/GenBank/DDBJ databases">
        <title>Black Yeasts Isolated from many extreme environments.</title>
        <authorList>
            <person name="Coleine C."/>
            <person name="Stajich J.E."/>
            <person name="Selbmann L."/>
        </authorList>
    </citation>
    <scope>NUCLEOTIDE SEQUENCE</scope>
    <source>
        <strain evidence="8">CCFEE 5312</strain>
    </source>
</reference>
<evidence type="ECO:0000256" key="4">
    <source>
        <dbReference type="ARBA" id="ARBA00023242"/>
    </source>
</evidence>
<keyword evidence="2" id="KW-0805">Transcription regulation</keyword>
<feature type="domain" description="Plus3" evidence="7">
    <location>
        <begin position="269"/>
        <end position="407"/>
    </location>
</feature>
<dbReference type="GO" id="GO:0003677">
    <property type="term" value="F:DNA binding"/>
    <property type="evidence" value="ECO:0007669"/>
    <property type="project" value="InterPro"/>
</dbReference>
<comment type="subcellular location">
    <subcellularLocation>
        <location evidence="1">Nucleus</location>
    </subcellularLocation>
</comment>
<organism evidence="8 9">
    <name type="scientific">Extremus antarcticus</name>
    <dbReference type="NCBI Taxonomy" id="702011"/>
    <lineage>
        <taxon>Eukaryota</taxon>
        <taxon>Fungi</taxon>
        <taxon>Dikarya</taxon>
        <taxon>Ascomycota</taxon>
        <taxon>Pezizomycotina</taxon>
        <taxon>Dothideomycetes</taxon>
        <taxon>Dothideomycetidae</taxon>
        <taxon>Mycosphaerellales</taxon>
        <taxon>Extremaceae</taxon>
        <taxon>Extremus</taxon>
    </lineage>
</organism>
<feature type="compositionally biased region" description="Acidic residues" evidence="6">
    <location>
        <begin position="1"/>
        <end position="10"/>
    </location>
</feature>
<dbReference type="PANTHER" id="PTHR13115">
    <property type="entry name" value="RNA POLYMERASE-ASSOCIATED PROTEIN RTF1 HOMOLOG"/>
    <property type="match status" value="1"/>
</dbReference>
<evidence type="ECO:0000313" key="9">
    <source>
        <dbReference type="Proteomes" id="UP001271007"/>
    </source>
</evidence>
<proteinExistence type="predicted"/>
<name>A0AAJ0LUU2_9PEZI</name>
<dbReference type="PANTHER" id="PTHR13115:SF8">
    <property type="entry name" value="RNA POLYMERASE-ASSOCIATED PROTEIN RTF1 HOMOLOG"/>
    <property type="match status" value="1"/>
</dbReference>
<dbReference type="GO" id="GO:0016593">
    <property type="term" value="C:Cdc73/Paf1 complex"/>
    <property type="evidence" value="ECO:0007669"/>
    <property type="project" value="TreeGrafter"/>
</dbReference>
<feature type="compositionally biased region" description="Basic residues" evidence="6">
    <location>
        <begin position="68"/>
        <end position="79"/>
    </location>
</feature>
<feature type="compositionally biased region" description="Low complexity" evidence="6">
    <location>
        <begin position="107"/>
        <end position="121"/>
    </location>
</feature>
<keyword evidence="3" id="KW-0804">Transcription</keyword>
<evidence type="ECO:0000313" key="8">
    <source>
        <dbReference type="EMBL" id="KAK3056181.1"/>
    </source>
</evidence>
<dbReference type="FunFam" id="3.90.70.200:FF:000005">
    <property type="entry name" value="Related to Pol II transcription elongation factor"/>
    <property type="match status" value="1"/>
</dbReference>
<feature type="compositionally biased region" description="Basic and acidic residues" evidence="6">
    <location>
        <begin position="193"/>
        <end position="231"/>
    </location>
</feature>
<comment type="caution">
    <text evidence="8">The sequence shown here is derived from an EMBL/GenBank/DDBJ whole genome shotgun (WGS) entry which is preliminary data.</text>
</comment>
<evidence type="ECO:0000256" key="2">
    <source>
        <dbReference type="ARBA" id="ARBA00023015"/>
    </source>
</evidence>
<dbReference type="InterPro" id="IPR004343">
    <property type="entry name" value="Plus-3_dom"/>
</dbReference>
<evidence type="ECO:0000256" key="5">
    <source>
        <dbReference type="SAM" id="Coils"/>
    </source>
</evidence>
<sequence length="636" mass="70176">MSADELDVDAELLAMAGDDSSDDEGSDAGEIVDQTLAVDARSPSPEPKASVEKTEDTSTAARKGVAQKLRKSRKKKGGVNRRELQDEVDDLADSPSPDASQGSEAMSESPPGSPAGDPASPADDEPLFPVDGKFYSNSDRDHILSLPEIERESILADRAQQNLKKQQDEKLKQLLASKTSSKRKAAAADLDDDSRKSSRPKNDKAPRSALDDYKKAREAKGAERTSRFDAKRGRRRDSRSRSSASDRDADGESEVEWANTTTTRRDEPPAEMRDFERCRVGRTNFAKVCFYPNFEDTMKGCYARVSIGMNRDTGQNTYRMAQIKGFVEGKPYMLEAGPNAKSFTCDTHVIVAHGGAEKSWPLSSCSDSKITPDEFQRYIETMQKEKLRVPKKAALVQKLDDIHQFLNPSWNETALNQKFGKQREMEKRLNPANAAKMKKEAIMKRRAEGEDAHDQEEVVRCDAELAGLENNASNGVAARPVIKSSPAKAQTMSQQDRLALLNQKNRTKTSDEVRKALLEERRKRERAVVEAKAAAKAKKAAEEEARLQEAERVKEMGLLDVPGADMKELFGDLSDASRAGTPISGISTPKLRRSRQGTPMNGMPREKSKLGLGARKMKDGDGDELADLDLGIDVEI</sequence>
<keyword evidence="4" id="KW-0539">Nucleus</keyword>
<dbReference type="AlphaFoldDB" id="A0AAJ0LUU2"/>
<evidence type="ECO:0000256" key="3">
    <source>
        <dbReference type="ARBA" id="ARBA00023163"/>
    </source>
</evidence>
<accession>A0AAJ0LUU2</accession>
<dbReference type="Proteomes" id="UP001271007">
    <property type="component" value="Unassembled WGS sequence"/>
</dbReference>
<evidence type="ECO:0000256" key="1">
    <source>
        <dbReference type="ARBA" id="ARBA00004123"/>
    </source>
</evidence>
<feature type="region of interest" description="Disordered" evidence="6">
    <location>
        <begin position="580"/>
        <end position="618"/>
    </location>
</feature>
<dbReference type="PROSITE" id="PS51360">
    <property type="entry name" value="PLUS3"/>
    <property type="match status" value="1"/>
</dbReference>
<dbReference type="Pfam" id="PF03126">
    <property type="entry name" value="Plus-3"/>
    <property type="match status" value="1"/>
</dbReference>
<gene>
    <name evidence="8" type="primary">RTF1</name>
    <name evidence="8" type="ORF">LTR09_002687</name>
</gene>
<protein>
    <submittedName>
        <fullName evidence="8">RNA polymerase-associated protein rtf1</fullName>
    </submittedName>
</protein>
<dbReference type="SMART" id="SM00719">
    <property type="entry name" value="Plus3"/>
    <property type="match status" value="1"/>
</dbReference>
<dbReference type="EMBL" id="JAWDJX010000006">
    <property type="protein sequence ID" value="KAK3056181.1"/>
    <property type="molecule type" value="Genomic_DNA"/>
</dbReference>
<feature type="region of interest" description="Disordered" evidence="6">
    <location>
        <begin position="1"/>
        <end position="139"/>
    </location>
</feature>
<keyword evidence="5" id="KW-0175">Coiled coil</keyword>
<dbReference type="Gene3D" id="3.90.70.200">
    <property type="entry name" value="Plus-3 domain"/>
    <property type="match status" value="1"/>
</dbReference>
<dbReference type="SUPFAM" id="SSF159042">
    <property type="entry name" value="Plus3-like"/>
    <property type="match status" value="1"/>
</dbReference>
<keyword evidence="9" id="KW-1185">Reference proteome</keyword>